<dbReference type="RefSeq" id="WP_155139224.1">
    <property type="nucleotide sequence ID" value="NZ_BMGZ01000001.1"/>
</dbReference>
<evidence type="ECO:0000256" key="5">
    <source>
        <dbReference type="ARBA" id="ARBA00023235"/>
    </source>
</evidence>
<dbReference type="HAMAP" id="MF_01201">
    <property type="entry name" value="Ala_racemase"/>
    <property type="match status" value="1"/>
</dbReference>
<proteinExistence type="inferred from homology"/>
<feature type="active site" description="Proton acceptor; specific for D-alanine" evidence="6">
    <location>
        <position position="40"/>
    </location>
</feature>
<evidence type="ECO:0000313" key="10">
    <source>
        <dbReference type="EMBL" id="GGH96849.1"/>
    </source>
</evidence>
<feature type="domain" description="Alanine racemase C-terminal" evidence="9">
    <location>
        <begin position="240"/>
        <end position="365"/>
    </location>
</feature>
<dbReference type="InterPro" id="IPR000821">
    <property type="entry name" value="Ala_racemase"/>
</dbReference>
<dbReference type="Proteomes" id="UP000818603">
    <property type="component" value="Unassembled WGS sequence"/>
</dbReference>
<comment type="caution">
    <text evidence="10">The sequence shown here is derived from an EMBL/GenBank/DDBJ whole genome shotgun (WGS) entry which is preliminary data.</text>
</comment>
<dbReference type="InterPro" id="IPR011079">
    <property type="entry name" value="Ala_racemase_C"/>
</dbReference>
<evidence type="ECO:0000313" key="11">
    <source>
        <dbReference type="EMBL" id="NHK27900.1"/>
    </source>
</evidence>
<dbReference type="NCBIfam" id="TIGR00492">
    <property type="entry name" value="alr"/>
    <property type="match status" value="1"/>
</dbReference>
<dbReference type="InterPro" id="IPR029066">
    <property type="entry name" value="PLP-binding_barrel"/>
</dbReference>
<dbReference type="Gene3D" id="3.20.20.10">
    <property type="entry name" value="Alanine racemase"/>
    <property type="match status" value="1"/>
</dbReference>
<evidence type="ECO:0000256" key="8">
    <source>
        <dbReference type="PIRSR" id="PIRSR600821-52"/>
    </source>
</evidence>
<dbReference type="SUPFAM" id="SSF51419">
    <property type="entry name" value="PLP-binding barrel"/>
    <property type="match status" value="1"/>
</dbReference>
<feature type="binding site" evidence="6 8">
    <location>
        <position position="309"/>
    </location>
    <ligand>
        <name>substrate</name>
    </ligand>
</feature>
<reference evidence="10" key="1">
    <citation type="journal article" date="2014" name="Int. J. Syst. Evol. Microbiol.">
        <title>Complete genome sequence of Corynebacterium casei LMG S-19264T (=DSM 44701T), isolated from a smear-ripened cheese.</title>
        <authorList>
            <consortium name="US DOE Joint Genome Institute (JGI-PGF)"/>
            <person name="Walter F."/>
            <person name="Albersmeier A."/>
            <person name="Kalinowski J."/>
            <person name="Ruckert C."/>
        </authorList>
    </citation>
    <scope>NUCLEOTIDE SEQUENCE</scope>
    <source>
        <strain evidence="10">CGMCC 1.14984</strain>
    </source>
</reference>
<comment type="pathway">
    <text evidence="6">Amino-acid biosynthesis; D-alanine biosynthesis; D-alanine from L-alanine: step 1/1.</text>
</comment>
<reference evidence="10" key="3">
    <citation type="submission" date="2020-09" db="EMBL/GenBank/DDBJ databases">
        <authorList>
            <person name="Sun Q."/>
            <person name="Zhou Y."/>
        </authorList>
    </citation>
    <scope>NUCLEOTIDE SEQUENCE</scope>
    <source>
        <strain evidence="10">CGMCC 1.14984</strain>
    </source>
</reference>
<accession>A0A8J3ER05</accession>
<evidence type="ECO:0000256" key="6">
    <source>
        <dbReference type="HAMAP-Rule" id="MF_01201"/>
    </source>
</evidence>
<sequence length="365" mass="40033">MSVIITSHRPRLTVDLAAVAENYRTLAAMRPKAEMAAVVKANCYGLGVDRIAPTLYEAGCRTFFVAYSFEGVHLRWLLSEYDENVRICVFNGPTDDVEIYTRHRLTPILNTIDQMSMWRTHGNEAPCMVHLDTGMNRLGLSEDDFDAICTPEMAELNVTHLISHFAHGSDPKSPRNRMQAEKFATHFNALAALWPGLKPSLSASAGLFLPLEIDEALARPGVTLYGAGPQDHPESTLKTVASLHAPILQIRDISPGETCGYSGTFTARHPTRLATIGIGYADGYCRALSNKGVVRINGQNCSVVGNVSMDLIIADISDVEDDTQVGDMAECFGENIRVEDHAARAGTIAYEIFTMLGGRIDRVYR</sequence>
<comment type="cofactor">
    <cofactor evidence="2 6 7">
        <name>pyridoxal 5'-phosphate</name>
        <dbReference type="ChEBI" id="CHEBI:597326"/>
    </cofactor>
</comment>
<dbReference type="PRINTS" id="PR00992">
    <property type="entry name" value="ALARACEMASE"/>
</dbReference>
<comment type="function">
    <text evidence="6">Catalyzes the interconversion of L-alanine and D-alanine. May also act on other amino acids.</text>
</comment>
<dbReference type="Pfam" id="PF01168">
    <property type="entry name" value="Ala_racemase_N"/>
    <property type="match status" value="1"/>
</dbReference>
<evidence type="ECO:0000256" key="1">
    <source>
        <dbReference type="ARBA" id="ARBA00000316"/>
    </source>
</evidence>
<dbReference type="Gene3D" id="2.40.37.10">
    <property type="entry name" value="Lyase, Ornithine Decarboxylase, Chain A, domain 1"/>
    <property type="match status" value="1"/>
</dbReference>
<feature type="active site" description="Proton acceptor; specific for L-alanine" evidence="6">
    <location>
        <position position="261"/>
    </location>
</feature>
<dbReference type="UniPathway" id="UPA00042">
    <property type="reaction ID" value="UER00497"/>
</dbReference>
<dbReference type="EMBL" id="BMGZ01000001">
    <property type="protein sequence ID" value="GGH96849.1"/>
    <property type="molecule type" value="Genomic_DNA"/>
</dbReference>
<dbReference type="GO" id="GO:0030170">
    <property type="term" value="F:pyridoxal phosphate binding"/>
    <property type="evidence" value="ECO:0007669"/>
    <property type="project" value="UniProtKB-UniRule"/>
</dbReference>
<evidence type="ECO:0000313" key="12">
    <source>
        <dbReference type="Proteomes" id="UP000621856"/>
    </source>
</evidence>
<dbReference type="InterPro" id="IPR009006">
    <property type="entry name" value="Ala_racemase/Decarboxylase_C"/>
</dbReference>
<dbReference type="Pfam" id="PF00842">
    <property type="entry name" value="Ala_racemase_C"/>
    <property type="match status" value="1"/>
</dbReference>
<dbReference type="Proteomes" id="UP000621856">
    <property type="component" value="Unassembled WGS sequence"/>
</dbReference>
<dbReference type="SMART" id="SM01005">
    <property type="entry name" value="Ala_racemase_C"/>
    <property type="match status" value="1"/>
</dbReference>
<evidence type="ECO:0000256" key="4">
    <source>
        <dbReference type="ARBA" id="ARBA00022898"/>
    </source>
</evidence>
<dbReference type="InterPro" id="IPR001608">
    <property type="entry name" value="Ala_racemase_N"/>
</dbReference>
<gene>
    <name evidence="10" type="primary">dadB</name>
    <name evidence="11" type="synonym">alr</name>
    <name evidence="11" type="ORF">FF098_008300</name>
    <name evidence="10" type="ORF">GCM10011355_16720</name>
</gene>
<feature type="modified residue" description="N6-(pyridoxal phosphate)lysine" evidence="6 7">
    <location>
        <position position="40"/>
    </location>
</feature>
<feature type="binding site" evidence="6 8">
    <location>
        <position position="137"/>
    </location>
    <ligand>
        <name>substrate</name>
    </ligand>
</feature>
<dbReference type="GO" id="GO:0030632">
    <property type="term" value="P:D-alanine biosynthetic process"/>
    <property type="evidence" value="ECO:0007669"/>
    <property type="project" value="UniProtKB-UniRule"/>
</dbReference>
<dbReference type="EC" id="5.1.1.1" evidence="3 6"/>
<dbReference type="GO" id="GO:0005829">
    <property type="term" value="C:cytosol"/>
    <property type="evidence" value="ECO:0007669"/>
    <property type="project" value="TreeGrafter"/>
</dbReference>
<evidence type="ECO:0000256" key="3">
    <source>
        <dbReference type="ARBA" id="ARBA00013089"/>
    </source>
</evidence>
<keyword evidence="13" id="KW-1185">Reference proteome</keyword>
<organism evidence="10 12">
    <name type="scientific">Aquisalinus luteolus</name>
    <dbReference type="NCBI Taxonomy" id="1566827"/>
    <lineage>
        <taxon>Bacteria</taxon>
        <taxon>Pseudomonadati</taxon>
        <taxon>Pseudomonadota</taxon>
        <taxon>Alphaproteobacteria</taxon>
        <taxon>Parvularculales</taxon>
        <taxon>Parvularculaceae</taxon>
        <taxon>Aquisalinus</taxon>
    </lineage>
</organism>
<dbReference type="CDD" id="cd00430">
    <property type="entry name" value="PLPDE_III_AR"/>
    <property type="match status" value="1"/>
</dbReference>
<dbReference type="SUPFAM" id="SSF50621">
    <property type="entry name" value="Alanine racemase C-terminal domain-like"/>
    <property type="match status" value="1"/>
</dbReference>
<comment type="similarity">
    <text evidence="6">Belongs to the alanine racemase family.</text>
</comment>
<dbReference type="AlphaFoldDB" id="A0A8J3ER05"/>
<keyword evidence="5 6" id="KW-0413">Isomerase</keyword>
<name>A0A8J3ER05_9PROT</name>
<evidence type="ECO:0000256" key="7">
    <source>
        <dbReference type="PIRSR" id="PIRSR600821-50"/>
    </source>
</evidence>
<dbReference type="EMBL" id="VCJR02000001">
    <property type="protein sequence ID" value="NHK27900.1"/>
    <property type="molecule type" value="Genomic_DNA"/>
</dbReference>
<reference evidence="11 13" key="2">
    <citation type="submission" date="2020-02" db="EMBL/GenBank/DDBJ databases">
        <title>Genome sequence of Parvularcula flava strain NH6-79.</title>
        <authorList>
            <person name="Abdul Karim M.H."/>
            <person name="Lam M.Q."/>
            <person name="Chen S.J."/>
            <person name="Yahya A."/>
            <person name="Shahir S."/>
            <person name="Shamsir M.S."/>
            <person name="Chong C.S."/>
        </authorList>
    </citation>
    <scope>NUCLEOTIDE SEQUENCE [LARGE SCALE GENOMIC DNA]</scope>
    <source>
        <strain evidence="11 13">NH6-79</strain>
    </source>
</reference>
<evidence type="ECO:0000259" key="9">
    <source>
        <dbReference type="SMART" id="SM01005"/>
    </source>
</evidence>
<dbReference type="PANTHER" id="PTHR30511">
    <property type="entry name" value="ALANINE RACEMASE"/>
    <property type="match status" value="1"/>
</dbReference>
<comment type="catalytic activity">
    <reaction evidence="1 6">
        <text>L-alanine = D-alanine</text>
        <dbReference type="Rhea" id="RHEA:20249"/>
        <dbReference type="ChEBI" id="CHEBI:57416"/>
        <dbReference type="ChEBI" id="CHEBI:57972"/>
        <dbReference type="EC" id="5.1.1.1"/>
    </reaction>
</comment>
<evidence type="ECO:0000256" key="2">
    <source>
        <dbReference type="ARBA" id="ARBA00001933"/>
    </source>
</evidence>
<protein>
    <recommendedName>
        <fullName evidence="3 6">Alanine racemase</fullName>
        <ecNumber evidence="3 6">5.1.1.1</ecNumber>
    </recommendedName>
</protein>
<dbReference type="GO" id="GO:0008784">
    <property type="term" value="F:alanine racemase activity"/>
    <property type="evidence" value="ECO:0007669"/>
    <property type="project" value="UniProtKB-UniRule"/>
</dbReference>
<keyword evidence="4 6" id="KW-0663">Pyridoxal phosphate</keyword>
<evidence type="ECO:0000313" key="13">
    <source>
        <dbReference type="Proteomes" id="UP000818603"/>
    </source>
</evidence>
<dbReference type="PANTHER" id="PTHR30511:SF0">
    <property type="entry name" value="ALANINE RACEMASE, CATABOLIC-RELATED"/>
    <property type="match status" value="1"/>
</dbReference>